<dbReference type="Pfam" id="PF25917">
    <property type="entry name" value="BSH_RND"/>
    <property type="match status" value="1"/>
</dbReference>
<dbReference type="NCBIfam" id="TIGR01730">
    <property type="entry name" value="RND_mfp"/>
    <property type="match status" value="1"/>
</dbReference>
<dbReference type="Gene3D" id="2.40.50.100">
    <property type="match status" value="1"/>
</dbReference>
<dbReference type="Gene3D" id="2.40.420.20">
    <property type="match status" value="1"/>
</dbReference>
<keyword evidence="2" id="KW-0813">Transport</keyword>
<evidence type="ECO:0000256" key="1">
    <source>
        <dbReference type="ARBA" id="ARBA00009477"/>
    </source>
</evidence>
<sequence>MGESEMRTRFSGGKILAWGCCLCLLFAGSAGAEVSALVKVTPARMMSMADQLRVYGTVEFAPEDGRTIVLPAETLVNQVLVAAGQRVRQGQPLLQIQASVSDQLQRKQAEIALKFAIADQQRVASLRQRQLATNSQLQAADQSLARARAALQDIQLRLQQLQKGQVSAPINGVVTIVHVHQGDLVPAGQPLLSLSTANALRVLLGVEPADLSRLQVGDSVQLIPVYGGRAVSGKIRQIYSQIDPQTRLAQVVVPLPASPDLMPGAMLQAEIILHRQKVVAVPESAVLQQDGKSYCFIDVAGKAQKRWVKTGWQQDGWIVVNQGLSAGDSVVSLGNYELKNGMALRIEGKS</sequence>
<feature type="chain" id="PRO_5002863909" evidence="4">
    <location>
        <begin position="33"/>
        <end position="350"/>
    </location>
</feature>
<comment type="similarity">
    <text evidence="1">Belongs to the membrane fusion protein (MFP) (TC 8.A.1) family.</text>
</comment>
<keyword evidence="3" id="KW-0175">Coiled coil</keyword>
<feature type="domain" description="Multidrug resistance protein MdtA-like barrel-sandwich hybrid" evidence="5">
    <location>
        <begin position="79"/>
        <end position="191"/>
    </location>
</feature>
<dbReference type="InterPro" id="IPR058637">
    <property type="entry name" value="YknX-like_C"/>
</dbReference>
<feature type="domain" description="YknX-like C-terminal permuted SH3-like" evidence="6">
    <location>
        <begin position="278"/>
        <end position="344"/>
    </location>
</feature>
<evidence type="ECO:0000313" key="7">
    <source>
        <dbReference type="EMBL" id="ACI62905.1"/>
    </source>
</evidence>
<dbReference type="GO" id="GO:0015562">
    <property type="term" value="F:efflux transmembrane transporter activity"/>
    <property type="evidence" value="ECO:0007669"/>
    <property type="project" value="TreeGrafter"/>
</dbReference>
<organism evidence="7">
    <name type="scientific">Acidithiobacillus thiooxidans</name>
    <name type="common">Thiobacillus thiooxidans</name>
    <dbReference type="NCBI Taxonomy" id="930"/>
    <lineage>
        <taxon>Bacteria</taxon>
        <taxon>Pseudomonadati</taxon>
        <taxon>Pseudomonadota</taxon>
        <taxon>Acidithiobacillia</taxon>
        <taxon>Acidithiobacillales</taxon>
        <taxon>Acidithiobacillaceae</taxon>
        <taxon>Acidithiobacillus</taxon>
    </lineage>
</organism>
<dbReference type="FunFam" id="2.40.420.20:FF:000006">
    <property type="entry name" value="RND family efflux transporter MFP subunit"/>
    <property type="match status" value="1"/>
</dbReference>
<reference evidence="7" key="1">
    <citation type="submission" date="2008-05" db="EMBL/GenBank/DDBJ databases">
        <title>Microbial iron management mechanisms in extremely acidic environments: comparative genomics evidence for diversity and versatility.</title>
        <authorList>
            <person name="Osorio H.M."/>
            <person name="Martinez V."/>
            <person name="Nieto P.A."/>
            <person name="Holmes D.S."/>
            <person name="Quatrini R."/>
        </authorList>
    </citation>
    <scope>NUCLEOTIDE SEQUENCE</scope>
</reference>
<dbReference type="Gene3D" id="1.10.287.470">
    <property type="entry name" value="Helix hairpin bin"/>
    <property type="match status" value="1"/>
</dbReference>
<feature type="coiled-coil region" evidence="3">
    <location>
        <begin position="137"/>
        <end position="164"/>
    </location>
</feature>
<proteinExistence type="inferred from homology"/>
<feature type="signal peptide" evidence="4">
    <location>
        <begin position="1"/>
        <end position="32"/>
    </location>
</feature>
<dbReference type="Pfam" id="PF25989">
    <property type="entry name" value="YknX_C"/>
    <property type="match status" value="1"/>
</dbReference>
<keyword evidence="4" id="KW-0732">Signal</keyword>
<dbReference type="InterPro" id="IPR058625">
    <property type="entry name" value="MdtA-like_BSH"/>
</dbReference>
<evidence type="ECO:0000256" key="4">
    <source>
        <dbReference type="SAM" id="SignalP"/>
    </source>
</evidence>
<protein>
    <submittedName>
        <fullName evidence="7">RND efflux system MFP subunit AcrA2</fullName>
    </submittedName>
</protein>
<dbReference type="Gene3D" id="2.40.30.170">
    <property type="match status" value="1"/>
</dbReference>
<evidence type="ECO:0000256" key="2">
    <source>
        <dbReference type="ARBA" id="ARBA00022448"/>
    </source>
</evidence>
<dbReference type="SUPFAM" id="SSF111369">
    <property type="entry name" value="HlyD-like secretion proteins"/>
    <property type="match status" value="1"/>
</dbReference>
<evidence type="ECO:0000256" key="3">
    <source>
        <dbReference type="SAM" id="Coils"/>
    </source>
</evidence>
<dbReference type="PANTHER" id="PTHR30469">
    <property type="entry name" value="MULTIDRUG RESISTANCE PROTEIN MDTA"/>
    <property type="match status" value="1"/>
</dbReference>
<evidence type="ECO:0000259" key="6">
    <source>
        <dbReference type="Pfam" id="PF25989"/>
    </source>
</evidence>
<evidence type="ECO:0000259" key="5">
    <source>
        <dbReference type="Pfam" id="PF25917"/>
    </source>
</evidence>
<dbReference type="InterPro" id="IPR006143">
    <property type="entry name" value="RND_pump_MFP"/>
</dbReference>
<dbReference type="EMBL" id="EU746968">
    <property type="protein sequence ID" value="ACI62905.1"/>
    <property type="molecule type" value="Genomic_DNA"/>
</dbReference>
<dbReference type="AlphaFoldDB" id="B7SUU3"/>
<name>B7SUU3_ACITH</name>
<accession>B7SUU3</accession>
<dbReference type="GO" id="GO:1990281">
    <property type="term" value="C:efflux pump complex"/>
    <property type="evidence" value="ECO:0007669"/>
    <property type="project" value="TreeGrafter"/>
</dbReference>
<dbReference type="PANTHER" id="PTHR30469:SF15">
    <property type="entry name" value="HLYD FAMILY OF SECRETION PROTEINS"/>
    <property type="match status" value="1"/>
</dbReference>